<evidence type="ECO:0000313" key="2">
    <source>
        <dbReference type="Proteomes" id="UP001211711"/>
    </source>
</evidence>
<organism evidence="1 2">
    <name type="scientific">Sphaerospermopsis kisseleviana CS-549</name>
    <dbReference type="NCBI Taxonomy" id="3021783"/>
    <lineage>
        <taxon>Bacteria</taxon>
        <taxon>Bacillati</taxon>
        <taxon>Cyanobacteriota</taxon>
        <taxon>Cyanophyceae</taxon>
        <taxon>Nostocales</taxon>
        <taxon>Aphanizomenonaceae</taxon>
        <taxon>Sphaerospermopsis</taxon>
        <taxon>Sphaerospermopsis kisseleviana</taxon>
    </lineage>
</organism>
<proteinExistence type="predicted"/>
<dbReference type="RefSeq" id="WP_199291176.1">
    <property type="nucleotide sequence ID" value="NZ_JAQMTI010000058.1"/>
</dbReference>
<comment type="caution">
    <text evidence="1">The sequence shown here is derived from an EMBL/GenBank/DDBJ whole genome shotgun (WGS) entry which is preliminary data.</text>
</comment>
<name>A0ABT4ZMB1_9CYAN</name>
<evidence type="ECO:0000313" key="1">
    <source>
        <dbReference type="EMBL" id="MDB9440534.1"/>
    </source>
</evidence>
<reference evidence="1 2" key="1">
    <citation type="submission" date="2023-01" db="EMBL/GenBank/DDBJ databases">
        <title>Genomes from the Australian National Cyanobacteria Reference Collection.</title>
        <authorList>
            <person name="Willis A."/>
            <person name="Lee E.M.F."/>
        </authorList>
    </citation>
    <scope>NUCLEOTIDE SEQUENCE [LARGE SCALE GENOMIC DNA]</scope>
    <source>
        <strain evidence="1 2">CS-549</strain>
    </source>
</reference>
<dbReference type="Proteomes" id="UP001211711">
    <property type="component" value="Unassembled WGS sequence"/>
</dbReference>
<sequence>MIWWNGTAKITINGKIHSDKTTIIIKEIKILSGYWRLGENQGYLSSDSKQISGTGKDRKGSYSWLLKRID</sequence>
<accession>A0ABT4ZMB1</accession>
<keyword evidence="2" id="KW-1185">Reference proteome</keyword>
<dbReference type="EMBL" id="JAQMTI010000058">
    <property type="protein sequence ID" value="MDB9440534.1"/>
    <property type="molecule type" value="Genomic_DNA"/>
</dbReference>
<protein>
    <submittedName>
        <fullName evidence="1">Uncharacterized protein</fullName>
    </submittedName>
</protein>
<gene>
    <name evidence="1" type="ORF">PN497_04030</name>
</gene>